<dbReference type="OrthoDB" id="10067356at2759"/>
<feature type="region of interest" description="Disordered" evidence="1">
    <location>
        <begin position="359"/>
        <end position="378"/>
    </location>
</feature>
<evidence type="ECO:0000256" key="1">
    <source>
        <dbReference type="SAM" id="MobiDB-lite"/>
    </source>
</evidence>
<feature type="region of interest" description="Disordered" evidence="1">
    <location>
        <begin position="233"/>
        <end position="254"/>
    </location>
</feature>
<name>A0A1D1UVV3_RAMVA</name>
<feature type="compositionally biased region" description="Acidic residues" evidence="1">
    <location>
        <begin position="94"/>
        <end position="110"/>
    </location>
</feature>
<feature type="region of interest" description="Disordered" evidence="1">
    <location>
        <begin position="88"/>
        <end position="127"/>
    </location>
</feature>
<dbReference type="AlphaFoldDB" id="A0A1D1UVV3"/>
<reference evidence="2 3" key="1">
    <citation type="journal article" date="2016" name="Nat. Commun.">
        <title>Extremotolerant tardigrade genome and improved radiotolerance of human cultured cells by tardigrade-unique protein.</title>
        <authorList>
            <person name="Hashimoto T."/>
            <person name="Horikawa D.D."/>
            <person name="Saito Y."/>
            <person name="Kuwahara H."/>
            <person name="Kozuka-Hata H."/>
            <person name="Shin-I T."/>
            <person name="Minakuchi Y."/>
            <person name="Ohishi K."/>
            <person name="Motoyama A."/>
            <person name="Aizu T."/>
            <person name="Enomoto A."/>
            <person name="Kondo K."/>
            <person name="Tanaka S."/>
            <person name="Hara Y."/>
            <person name="Koshikawa S."/>
            <person name="Sagara H."/>
            <person name="Miura T."/>
            <person name="Yokobori S."/>
            <person name="Miyagawa K."/>
            <person name="Suzuki Y."/>
            <person name="Kubo T."/>
            <person name="Oyama M."/>
            <person name="Kohara Y."/>
            <person name="Fujiyama A."/>
            <person name="Arakawa K."/>
            <person name="Katayama T."/>
            <person name="Toyoda A."/>
            <person name="Kunieda T."/>
        </authorList>
    </citation>
    <scope>NUCLEOTIDE SEQUENCE [LARGE SCALE GENOMIC DNA]</scope>
    <source>
        <strain evidence="2 3">YOKOZUNA-1</strain>
    </source>
</reference>
<comment type="caution">
    <text evidence="2">The sequence shown here is derived from an EMBL/GenBank/DDBJ whole genome shotgun (WGS) entry which is preliminary data.</text>
</comment>
<gene>
    <name evidence="2" type="primary">RvY_02929-1</name>
    <name evidence="2" type="synonym">RvY_02929.1</name>
    <name evidence="2" type="ORF">RvY_02929</name>
</gene>
<organism evidence="2 3">
    <name type="scientific">Ramazzottius varieornatus</name>
    <name type="common">Water bear</name>
    <name type="synonym">Tardigrade</name>
    <dbReference type="NCBI Taxonomy" id="947166"/>
    <lineage>
        <taxon>Eukaryota</taxon>
        <taxon>Metazoa</taxon>
        <taxon>Ecdysozoa</taxon>
        <taxon>Tardigrada</taxon>
        <taxon>Eutardigrada</taxon>
        <taxon>Parachela</taxon>
        <taxon>Hypsibioidea</taxon>
        <taxon>Ramazzottiidae</taxon>
        <taxon>Ramazzottius</taxon>
    </lineage>
</organism>
<evidence type="ECO:0000313" key="2">
    <source>
        <dbReference type="EMBL" id="GAU90523.1"/>
    </source>
</evidence>
<feature type="compositionally biased region" description="Low complexity" evidence="1">
    <location>
        <begin position="289"/>
        <end position="299"/>
    </location>
</feature>
<feature type="compositionally biased region" description="Basic and acidic residues" evidence="1">
    <location>
        <begin position="114"/>
        <end position="123"/>
    </location>
</feature>
<protein>
    <submittedName>
        <fullName evidence="2">Uncharacterized protein</fullName>
    </submittedName>
</protein>
<keyword evidence="3" id="KW-1185">Reference proteome</keyword>
<accession>A0A1D1UVV3</accession>
<sequence length="393" mass="44222">MTEEEHSEEIEKAIWRMHRRGDDVKRIMANLKFCELIVSRKYINMAIKRVTVQMKDYMQTDSPPAVEELDEGMDDSPKTIDAEMTEHTSKIENGIDEEKETQLEVEDESIGDAPAERDEEEPKKSRRIKTTNELVEKLQEDFRLYPDTKVKIRAAKFGIAVGTLCQIKHNILKMPKESGRTWKSTPQMVEGIACHMRDFPEMKVKDRAKKFGISVGTLCRIMHDILELPKRSVTRTTPRGGGKVTGPEVPRTVAPPSTLKVTVVKERKETVDTSSQKSRKRKKSEPAKKPALLAPARSPTKSITQMCQLQLNGEGTSQMFVLTFDAETAAQLSNEGSVGLQIPGNDDIVWVVNSPSAMNQGSEGTVENVPETEREESPVRISVEDQCFIIPSR</sequence>
<proteinExistence type="predicted"/>
<feature type="region of interest" description="Disordered" evidence="1">
    <location>
        <begin position="266"/>
        <end position="300"/>
    </location>
</feature>
<dbReference type="EMBL" id="BDGG01000001">
    <property type="protein sequence ID" value="GAU90523.1"/>
    <property type="molecule type" value="Genomic_DNA"/>
</dbReference>
<evidence type="ECO:0000313" key="3">
    <source>
        <dbReference type="Proteomes" id="UP000186922"/>
    </source>
</evidence>
<dbReference type="Proteomes" id="UP000186922">
    <property type="component" value="Unassembled WGS sequence"/>
</dbReference>